<comment type="caution">
    <text evidence="3">The sequence shown here is derived from an EMBL/GenBank/DDBJ whole genome shotgun (WGS) entry which is preliminary data.</text>
</comment>
<proteinExistence type="predicted"/>
<feature type="region of interest" description="Disordered" evidence="1">
    <location>
        <begin position="1"/>
        <end position="47"/>
    </location>
</feature>
<sequence>MPLTANPNPFGPVPTHPVTTDVANPYGGAPENTGPIGGPGGLPTPTAISSTPGIVQTTIIKEAAPPVTTLKPTSTDIVYVSNNSNKSVSINIWDMGFWILMTAVAAFLFL</sequence>
<dbReference type="Proteomes" id="UP000789375">
    <property type="component" value="Unassembled WGS sequence"/>
</dbReference>
<evidence type="ECO:0000313" key="3">
    <source>
        <dbReference type="EMBL" id="CAG8521976.1"/>
    </source>
</evidence>
<dbReference type="AlphaFoldDB" id="A0A9N9FB68"/>
<protein>
    <submittedName>
        <fullName evidence="3">8622_t:CDS:1</fullName>
    </submittedName>
</protein>
<reference evidence="3" key="1">
    <citation type="submission" date="2021-06" db="EMBL/GenBank/DDBJ databases">
        <authorList>
            <person name="Kallberg Y."/>
            <person name="Tangrot J."/>
            <person name="Rosling A."/>
        </authorList>
    </citation>
    <scope>NUCLEOTIDE SEQUENCE</scope>
    <source>
        <strain evidence="3">87-6 pot B 2015</strain>
    </source>
</reference>
<name>A0A9N9FB68_FUNMO</name>
<evidence type="ECO:0000313" key="4">
    <source>
        <dbReference type="Proteomes" id="UP000789375"/>
    </source>
</evidence>
<keyword evidence="2" id="KW-0472">Membrane</keyword>
<gene>
    <name evidence="3" type="ORF">FMOSSE_LOCUS5077</name>
</gene>
<dbReference type="EMBL" id="CAJVPP010000919">
    <property type="protein sequence ID" value="CAG8521976.1"/>
    <property type="molecule type" value="Genomic_DNA"/>
</dbReference>
<keyword evidence="4" id="KW-1185">Reference proteome</keyword>
<evidence type="ECO:0000256" key="1">
    <source>
        <dbReference type="SAM" id="MobiDB-lite"/>
    </source>
</evidence>
<evidence type="ECO:0000256" key="2">
    <source>
        <dbReference type="SAM" id="Phobius"/>
    </source>
</evidence>
<accession>A0A9N9FB68</accession>
<organism evidence="3 4">
    <name type="scientific">Funneliformis mosseae</name>
    <name type="common">Endomycorrhizal fungus</name>
    <name type="synonym">Glomus mosseae</name>
    <dbReference type="NCBI Taxonomy" id="27381"/>
    <lineage>
        <taxon>Eukaryota</taxon>
        <taxon>Fungi</taxon>
        <taxon>Fungi incertae sedis</taxon>
        <taxon>Mucoromycota</taxon>
        <taxon>Glomeromycotina</taxon>
        <taxon>Glomeromycetes</taxon>
        <taxon>Glomerales</taxon>
        <taxon>Glomeraceae</taxon>
        <taxon>Funneliformis</taxon>
    </lineage>
</organism>
<feature type="transmembrane region" description="Helical" evidence="2">
    <location>
        <begin position="90"/>
        <end position="109"/>
    </location>
</feature>
<keyword evidence="2" id="KW-0812">Transmembrane</keyword>
<keyword evidence="2" id="KW-1133">Transmembrane helix</keyword>